<comment type="similarity">
    <text evidence="2">Belongs to the SEC16 family.</text>
</comment>
<dbReference type="Proteomes" id="UP000036987">
    <property type="component" value="Unassembled WGS sequence"/>
</dbReference>
<evidence type="ECO:0000256" key="5">
    <source>
        <dbReference type="ARBA" id="ARBA00022892"/>
    </source>
</evidence>
<evidence type="ECO:0000256" key="4">
    <source>
        <dbReference type="ARBA" id="ARBA00022824"/>
    </source>
</evidence>
<name>A0A0K9Q3U6_ZOSMR</name>
<evidence type="ECO:0000256" key="2">
    <source>
        <dbReference type="ARBA" id="ARBA00005927"/>
    </source>
</evidence>
<evidence type="ECO:0000256" key="3">
    <source>
        <dbReference type="ARBA" id="ARBA00022448"/>
    </source>
</evidence>
<feature type="domain" description="Sec16 Sec23-binding" evidence="7">
    <location>
        <begin position="5"/>
        <end position="197"/>
    </location>
</feature>
<dbReference type="OrthoDB" id="8918678at2759"/>
<dbReference type="PANTHER" id="PTHR13402">
    <property type="entry name" value="RGPR-RELATED"/>
    <property type="match status" value="1"/>
</dbReference>
<evidence type="ECO:0000259" key="7">
    <source>
        <dbReference type="Pfam" id="PF12931"/>
    </source>
</evidence>
<dbReference type="CDD" id="cd09233">
    <property type="entry name" value="ACE1-Sec16-like"/>
    <property type="match status" value="1"/>
</dbReference>
<dbReference type="Pfam" id="PF12931">
    <property type="entry name" value="TPR_Sec16"/>
    <property type="match status" value="1"/>
</dbReference>
<keyword evidence="3" id="KW-0813">Transport</keyword>
<feature type="compositionally biased region" description="Basic and acidic residues" evidence="6">
    <location>
        <begin position="552"/>
        <end position="567"/>
    </location>
</feature>
<keyword evidence="9" id="KW-1185">Reference proteome</keyword>
<proteinExistence type="inferred from homology"/>
<comment type="subcellular location">
    <subcellularLocation>
        <location evidence="1">Endoplasmic reticulum</location>
    </subcellularLocation>
</comment>
<feature type="region of interest" description="Disordered" evidence="6">
    <location>
        <begin position="531"/>
        <end position="567"/>
    </location>
</feature>
<protein>
    <submittedName>
        <fullName evidence="8">COPII coat assembly protein sec16</fullName>
    </submittedName>
</protein>
<evidence type="ECO:0000313" key="8">
    <source>
        <dbReference type="EMBL" id="KMZ75951.1"/>
    </source>
</evidence>
<organism evidence="8 9">
    <name type="scientific">Zostera marina</name>
    <name type="common">Eelgrass</name>
    <dbReference type="NCBI Taxonomy" id="29655"/>
    <lineage>
        <taxon>Eukaryota</taxon>
        <taxon>Viridiplantae</taxon>
        <taxon>Streptophyta</taxon>
        <taxon>Embryophyta</taxon>
        <taxon>Tracheophyta</taxon>
        <taxon>Spermatophyta</taxon>
        <taxon>Magnoliopsida</taxon>
        <taxon>Liliopsida</taxon>
        <taxon>Zosteraceae</taxon>
        <taxon>Zostera</taxon>
    </lineage>
</organism>
<dbReference type="GO" id="GO:0005783">
    <property type="term" value="C:endoplasmic reticulum"/>
    <property type="evidence" value="ECO:0007669"/>
    <property type="project" value="UniProtKB-SubCell"/>
</dbReference>
<evidence type="ECO:0000256" key="1">
    <source>
        <dbReference type="ARBA" id="ARBA00004240"/>
    </source>
</evidence>
<gene>
    <name evidence="8" type="ORF">ZOSMA_109G00460</name>
</gene>
<comment type="caution">
    <text evidence="8">The sequence shown here is derived from an EMBL/GenBank/DDBJ whole genome shotgun (WGS) entry which is preliminary data.</text>
</comment>
<feature type="region of interest" description="Disordered" evidence="6">
    <location>
        <begin position="268"/>
        <end position="295"/>
    </location>
</feature>
<feature type="compositionally biased region" description="Polar residues" evidence="6">
    <location>
        <begin position="531"/>
        <end position="548"/>
    </location>
</feature>
<dbReference type="PANTHER" id="PTHR13402:SF6">
    <property type="entry name" value="SECRETORY 16, ISOFORM I"/>
    <property type="match status" value="1"/>
</dbReference>
<dbReference type="Gene3D" id="1.25.40.1030">
    <property type="match status" value="1"/>
</dbReference>
<dbReference type="EMBL" id="LFYR01000112">
    <property type="protein sequence ID" value="KMZ75951.1"/>
    <property type="molecule type" value="Genomic_DNA"/>
</dbReference>
<evidence type="ECO:0000313" key="9">
    <source>
        <dbReference type="Proteomes" id="UP000036987"/>
    </source>
</evidence>
<dbReference type="GO" id="GO:0016192">
    <property type="term" value="P:vesicle-mediated transport"/>
    <property type="evidence" value="ECO:0007669"/>
    <property type="project" value="UniProtKB-KW"/>
</dbReference>
<evidence type="ECO:0000256" key="6">
    <source>
        <dbReference type="SAM" id="MobiDB-lite"/>
    </source>
</evidence>
<feature type="compositionally biased region" description="Polar residues" evidence="6">
    <location>
        <begin position="274"/>
        <end position="295"/>
    </location>
</feature>
<sequence length="567" mass="62176">QPLANGMLDDWEENLAVICANRTKDDELVIVHLGDCLWKERGEIAAAHTCYLVAEANFESYSDAARLCLVGADHWNCPRTFASPKTIQWTEFYEYSKVLGNSQFQLLTFQPYKLIYAHMLAEVGKVSDSIKYCQTISKLLKNLGRSAEVEMWKLSASSLEERLRFHQQGGYGTGLAPGKLVGKFFTSIDKSIHRMIGSPPLPSLSAMPENKMQQPNDYPNFLMAPKVTASQSTMEMPTLIPSASVETDTDWTGGNIINFHKGSVSESDFGRSAKQAQLSNAGSSNMKTKASSTTESSRFGSFGSLIFQKTLGWVSKVRPDKQAKLGEDNKFYYDENLKRWVENGVDPLPEEVAPPSPPIMTSFQDGQPDYNINSALKTQNSLPNEEMVGKPPLSLQHNSSIPSIPSSQNQFSARSRMGVRSRYVDTFNKCSGKVTASSSFLASPNQSIKPIIGGNFFVPTPLASTPETAENSTQNICETSSSGDPSSVVTSTPFVDASNLSHHLPLASHSMQKFSSMDTITHMTTNSLTTIPSRATSWSGSISDQPDSYTLVDKHQSSLSSDSKKSK</sequence>
<feature type="non-terminal residue" evidence="8">
    <location>
        <position position="1"/>
    </location>
</feature>
<keyword evidence="4" id="KW-0256">Endoplasmic reticulum</keyword>
<dbReference type="InterPro" id="IPR024298">
    <property type="entry name" value="Sec16_Sec23-bd"/>
</dbReference>
<accession>A0A0K9Q3U6</accession>
<keyword evidence="5" id="KW-0931">ER-Golgi transport</keyword>
<reference evidence="9" key="1">
    <citation type="journal article" date="2016" name="Nature">
        <title>The genome of the seagrass Zostera marina reveals angiosperm adaptation to the sea.</title>
        <authorList>
            <person name="Olsen J.L."/>
            <person name="Rouze P."/>
            <person name="Verhelst B."/>
            <person name="Lin Y.-C."/>
            <person name="Bayer T."/>
            <person name="Collen J."/>
            <person name="Dattolo E."/>
            <person name="De Paoli E."/>
            <person name="Dittami S."/>
            <person name="Maumus F."/>
            <person name="Michel G."/>
            <person name="Kersting A."/>
            <person name="Lauritano C."/>
            <person name="Lohaus R."/>
            <person name="Toepel M."/>
            <person name="Tonon T."/>
            <person name="Vanneste K."/>
            <person name="Amirebrahimi M."/>
            <person name="Brakel J."/>
            <person name="Bostroem C."/>
            <person name="Chovatia M."/>
            <person name="Grimwood J."/>
            <person name="Jenkins J.W."/>
            <person name="Jueterbock A."/>
            <person name="Mraz A."/>
            <person name="Stam W.T."/>
            <person name="Tice H."/>
            <person name="Bornberg-Bauer E."/>
            <person name="Green P.J."/>
            <person name="Pearson G.A."/>
            <person name="Procaccini G."/>
            <person name="Duarte C.M."/>
            <person name="Schmutz J."/>
            <person name="Reusch T.B.H."/>
            <person name="Van de Peer Y."/>
        </authorList>
    </citation>
    <scope>NUCLEOTIDE SEQUENCE [LARGE SCALE GENOMIC DNA]</scope>
    <source>
        <strain evidence="9">cv. Finnish</strain>
    </source>
</reference>
<dbReference type="AlphaFoldDB" id="A0A0K9Q3U6"/>